<evidence type="ECO:0000313" key="11">
    <source>
        <dbReference type="EMBL" id="KAK6333253.1"/>
    </source>
</evidence>
<evidence type="ECO:0000259" key="10">
    <source>
        <dbReference type="Pfam" id="PF07885"/>
    </source>
</evidence>
<evidence type="ECO:0000256" key="1">
    <source>
        <dbReference type="ARBA" id="ARBA00004141"/>
    </source>
</evidence>
<dbReference type="Gene3D" id="1.10.287.70">
    <property type="match status" value="2"/>
</dbReference>
<feature type="compositionally biased region" description="Low complexity" evidence="8">
    <location>
        <begin position="22"/>
        <end position="36"/>
    </location>
</feature>
<feature type="transmembrane region" description="Helical" evidence="9">
    <location>
        <begin position="278"/>
        <end position="296"/>
    </location>
</feature>
<dbReference type="GO" id="GO:0015271">
    <property type="term" value="F:outward rectifier potassium channel activity"/>
    <property type="evidence" value="ECO:0007669"/>
    <property type="project" value="TreeGrafter"/>
</dbReference>
<feature type="transmembrane region" description="Helical" evidence="9">
    <location>
        <begin position="196"/>
        <end position="223"/>
    </location>
</feature>
<feature type="transmembrane region" description="Helical" evidence="9">
    <location>
        <begin position="536"/>
        <end position="556"/>
    </location>
</feature>
<feature type="domain" description="Potassium channel" evidence="10">
    <location>
        <begin position="485"/>
        <end position="560"/>
    </location>
</feature>
<dbReference type="Proteomes" id="UP001313282">
    <property type="component" value="Unassembled WGS sequence"/>
</dbReference>
<evidence type="ECO:0000256" key="7">
    <source>
        <dbReference type="ARBA" id="ARBA00023303"/>
    </source>
</evidence>
<evidence type="ECO:0000256" key="5">
    <source>
        <dbReference type="ARBA" id="ARBA00023065"/>
    </source>
</evidence>
<dbReference type="InterPro" id="IPR003280">
    <property type="entry name" value="2pore_dom_K_chnl"/>
</dbReference>
<name>A0AAN8RC93_9PEZI</name>
<feature type="compositionally biased region" description="Basic and acidic residues" evidence="8">
    <location>
        <begin position="649"/>
        <end position="661"/>
    </location>
</feature>
<evidence type="ECO:0000256" key="6">
    <source>
        <dbReference type="ARBA" id="ARBA00023136"/>
    </source>
</evidence>
<keyword evidence="12" id="KW-1185">Reference proteome</keyword>
<keyword evidence="3 9" id="KW-0812">Transmembrane</keyword>
<dbReference type="GO" id="GO:0005886">
    <property type="term" value="C:plasma membrane"/>
    <property type="evidence" value="ECO:0007669"/>
    <property type="project" value="TreeGrafter"/>
</dbReference>
<feature type="transmembrane region" description="Helical" evidence="9">
    <location>
        <begin position="475"/>
        <end position="499"/>
    </location>
</feature>
<comment type="subcellular location">
    <subcellularLocation>
        <location evidence="1">Membrane</location>
        <topology evidence="1">Multi-pass membrane protein</topology>
    </subcellularLocation>
</comment>
<proteinExistence type="predicted"/>
<dbReference type="PANTHER" id="PTHR11003">
    <property type="entry name" value="POTASSIUM CHANNEL, SUBFAMILY K"/>
    <property type="match status" value="1"/>
</dbReference>
<evidence type="ECO:0000313" key="12">
    <source>
        <dbReference type="Proteomes" id="UP001313282"/>
    </source>
</evidence>
<feature type="transmembrane region" description="Helical" evidence="9">
    <location>
        <begin position="117"/>
        <end position="137"/>
    </location>
</feature>
<reference evidence="11 12" key="1">
    <citation type="submission" date="2019-10" db="EMBL/GenBank/DDBJ databases">
        <authorList>
            <person name="Palmer J.M."/>
        </authorList>
    </citation>
    <scope>NUCLEOTIDE SEQUENCE [LARGE SCALE GENOMIC DNA]</scope>
    <source>
        <strain evidence="11 12">TWF718</strain>
    </source>
</reference>
<dbReference type="SUPFAM" id="SSF81324">
    <property type="entry name" value="Voltage-gated potassium channels"/>
    <property type="match status" value="2"/>
</dbReference>
<dbReference type="InterPro" id="IPR013099">
    <property type="entry name" value="K_chnl_dom"/>
</dbReference>
<evidence type="ECO:0000256" key="2">
    <source>
        <dbReference type="ARBA" id="ARBA00022448"/>
    </source>
</evidence>
<feature type="transmembrane region" description="Helical" evidence="9">
    <location>
        <begin position="235"/>
        <end position="257"/>
    </location>
</feature>
<dbReference type="GO" id="GO:0030322">
    <property type="term" value="P:stabilization of membrane potential"/>
    <property type="evidence" value="ECO:0007669"/>
    <property type="project" value="TreeGrafter"/>
</dbReference>
<feature type="transmembrane region" description="Helical" evidence="9">
    <location>
        <begin position="333"/>
        <end position="352"/>
    </location>
</feature>
<feature type="domain" description="Potassium channel" evidence="10">
    <location>
        <begin position="284"/>
        <end position="356"/>
    </location>
</feature>
<feature type="compositionally biased region" description="Polar residues" evidence="8">
    <location>
        <begin position="37"/>
        <end position="70"/>
    </location>
</feature>
<dbReference type="PANTHER" id="PTHR11003:SF291">
    <property type="entry name" value="IP11374P"/>
    <property type="match status" value="1"/>
</dbReference>
<gene>
    <name evidence="11" type="primary">TOK1_2</name>
    <name evidence="11" type="ORF">TWF718_011074</name>
</gene>
<dbReference type="GO" id="GO:0022841">
    <property type="term" value="F:potassium ion leak channel activity"/>
    <property type="evidence" value="ECO:0007669"/>
    <property type="project" value="TreeGrafter"/>
</dbReference>
<keyword evidence="6 9" id="KW-0472">Membrane</keyword>
<dbReference type="AlphaFoldDB" id="A0AAN8RC93"/>
<keyword evidence="7 11" id="KW-0407">Ion channel</keyword>
<sequence>MYQLRTQLLGEAFATDRRRNSTYRQTSSSPTPRPSQNESDVNFTIEPSVTPNLGSESTPENSASEPSSSKFAPADIGNEDGNRSDDMDETEGLEAYEEEFQRHDEPPIKWWFAAKGIPLIAATVGPLANLTSVAALVSPWRADLMLDGDHPYDQRYDIPFPDPKWAIGINAASLVFGFIGNFFLMCNYSRRIRYAVAMPFTIICWYIAFGLLSSILAALHAYARPVSPGQIYTQAFWFGVISASLYLFSASILFINIAGFLKKHYPAHIESSRAEKNLMLQTIFFFLWMGIGALVFSKVEGWSYSDAVYFCNVTLLTVGFGDIAATSDAARGIVFPFSVVGIIMLGLVVNSIHGFVIEIGEKQVVEQHITNRRRDVANRAVAASSELNRDDPSLAHFQTPITSPTSPTVHRRGTDSLKSETLPLRHSGSLRHIPQQIFTAFSSKRRSRPILLRASRDRFEAMRRIQRHTVKFKKWTALVSSTVAFLTLWLLGAVIFMIAERDTQGLTYFQALYFCYVSLLTIGYGDLSPRSNAGKAFFLLWSIWSVPTITILISSMGSTVIENFQNATLRLAEFTILPKEGIRKSLKEIWRNWKIRRKEERERKERLRSPSLTTNASNNGTLGGNMRRGSRAVSTVDGSTLPPLGRMPTLKEVKTQDRDATHPTSRGGPIPTFALNDSDIEEQRLEEDSQPQPLTRPELLETHQQEKQKPLPEDYTFQELLAALTAAIRDVGRQVATDPKRAYEYAEWVEFTRLIRACEVVKPQKLKGLKPGEEILREHIDNDEGFVLWDWIGEDSPLLYEGQEPAWVQDRLTKGLEDLVKEHLKSISLDIPK</sequence>
<evidence type="ECO:0000256" key="3">
    <source>
        <dbReference type="ARBA" id="ARBA00022692"/>
    </source>
</evidence>
<feature type="transmembrane region" description="Helical" evidence="9">
    <location>
        <begin position="165"/>
        <end position="184"/>
    </location>
</feature>
<evidence type="ECO:0000256" key="4">
    <source>
        <dbReference type="ARBA" id="ARBA00022989"/>
    </source>
</evidence>
<feature type="transmembrane region" description="Helical" evidence="9">
    <location>
        <begin position="505"/>
        <end position="524"/>
    </location>
</feature>
<keyword evidence="2" id="KW-0813">Transport</keyword>
<dbReference type="Pfam" id="PF07885">
    <property type="entry name" value="Ion_trans_2"/>
    <property type="match status" value="2"/>
</dbReference>
<keyword evidence="4 9" id="KW-1133">Transmembrane helix</keyword>
<protein>
    <submittedName>
        <fullName evidence="11">Potassium channel</fullName>
    </submittedName>
</protein>
<feature type="region of interest" description="Disordered" evidence="8">
    <location>
        <begin position="1"/>
        <end position="88"/>
    </location>
</feature>
<feature type="region of interest" description="Disordered" evidence="8">
    <location>
        <begin position="601"/>
        <end position="674"/>
    </location>
</feature>
<feature type="compositionally biased region" description="Polar residues" evidence="8">
    <location>
        <begin position="610"/>
        <end position="620"/>
    </location>
</feature>
<keyword evidence="5" id="KW-0406">Ion transport</keyword>
<accession>A0AAN8RC93</accession>
<evidence type="ECO:0000256" key="8">
    <source>
        <dbReference type="SAM" id="MobiDB-lite"/>
    </source>
</evidence>
<evidence type="ECO:0000256" key="9">
    <source>
        <dbReference type="SAM" id="Phobius"/>
    </source>
</evidence>
<comment type="caution">
    <text evidence="11">The sequence shown here is derived from an EMBL/GenBank/DDBJ whole genome shotgun (WGS) entry which is preliminary data.</text>
</comment>
<organism evidence="11 12">
    <name type="scientific">Orbilia javanica</name>
    <dbReference type="NCBI Taxonomy" id="47235"/>
    <lineage>
        <taxon>Eukaryota</taxon>
        <taxon>Fungi</taxon>
        <taxon>Dikarya</taxon>
        <taxon>Ascomycota</taxon>
        <taxon>Pezizomycotina</taxon>
        <taxon>Orbiliomycetes</taxon>
        <taxon>Orbiliales</taxon>
        <taxon>Orbiliaceae</taxon>
        <taxon>Orbilia</taxon>
    </lineage>
</organism>
<dbReference type="EMBL" id="JAVHNR010000009">
    <property type="protein sequence ID" value="KAK6333253.1"/>
    <property type="molecule type" value="Genomic_DNA"/>
</dbReference>